<evidence type="ECO:0000313" key="2">
    <source>
        <dbReference type="Proteomes" id="UP000286134"/>
    </source>
</evidence>
<gene>
    <name evidence="1" type="ORF">OnM2_012025</name>
</gene>
<keyword evidence="2" id="KW-1185">Reference proteome</keyword>
<organism evidence="1 2">
    <name type="scientific">Erysiphe neolycopersici</name>
    <dbReference type="NCBI Taxonomy" id="212602"/>
    <lineage>
        <taxon>Eukaryota</taxon>
        <taxon>Fungi</taxon>
        <taxon>Dikarya</taxon>
        <taxon>Ascomycota</taxon>
        <taxon>Pezizomycotina</taxon>
        <taxon>Leotiomycetes</taxon>
        <taxon>Erysiphales</taxon>
        <taxon>Erysiphaceae</taxon>
        <taxon>Erysiphe</taxon>
    </lineage>
</organism>
<protein>
    <submittedName>
        <fullName evidence="1">Uncharacterized protein</fullName>
    </submittedName>
</protein>
<evidence type="ECO:0000313" key="1">
    <source>
        <dbReference type="EMBL" id="RKF65115.1"/>
    </source>
</evidence>
<reference evidence="1 2" key="1">
    <citation type="journal article" date="2018" name="BMC Genomics">
        <title>Comparative genome analyses reveal sequence features reflecting distinct modes of host-adaptation between dicot and monocot powdery mildew.</title>
        <authorList>
            <person name="Wu Y."/>
            <person name="Ma X."/>
            <person name="Pan Z."/>
            <person name="Kale S.D."/>
            <person name="Song Y."/>
            <person name="King H."/>
            <person name="Zhang Q."/>
            <person name="Presley C."/>
            <person name="Deng X."/>
            <person name="Wei C.I."/>
            <person name="Xiao S."/>
        </authorList>
    </citation>
    <scope>NUCLEOTIDE SEQUENCE [LARGE SCALE GENOMIC DNA]</scope>
    <source>
        <strain evidence="1">UMSG2</strain>
    </source>
</reference>
<proteinExistence type="predicted"/>
<name>A0A420I640_9PEZI</name>
<dbReference type="AlphaFoldDB" id="A0A420I640"/>
<dbReference type="Proteomes" id="UP000286134">
    <property type="component" value="Unassembled WGS sequence"/>
</dbReference>
<sequence length="52" mass="6243">MFKVSDDKAIIVFLERKQSIYLFKRYKNQPSKNYSFALSPRNYNSAVHTRKN</sequence>
<dbReference type="EMBL" id="MCFK01001274">
    <property type="protein sequence ID" value="RKF65115.1"/>
    <property type="molecule type" value="Genomic_DNA"/>
</dbReference>
<accession>A0A420I640</accession>
<comment type="caution">
    <text evidence="1">The sequence shown here is derived from an EMBL/GenBank/DDBJ whole genome shotgun (WGS) entry which is preliminary data.</text>
</comment>